<organism evidence="2 3">
    <name type="scientific">Pristionchus mayeri</name>
    <dbReference type="NCBI Taxonomy" id="1317129"/>
    <lineage>
        <taxon>Eukaryota</taxon>
        <taxon>Metazoa</taxon>
        <taxon>Ecdysozoa</taxon>
        <taxon>Nematoda</taxon>
        <taxon>Chromadorea</taxon>
        <taxon>Rhabditida</taxon>
        <taxon>Rhabditina</taxon>
        <taxon>Diplogasteromorpha</taxon>
        <taxon>Diplogasteroidea</taxon>
        <taxon>Neodiplogasteridae</taxon>
        <taxon>Pristionchus</taxon>
    </lineage>
</organism>
<feature type="non-terminal residue" evidence="2">
    <location>
        <position position="1"/>
    </location>
</feature>
<dbReference type="Proteomes" id="UP001328107">
    <property type="component" value="Unassembled WGS sequence"/>
</dbReference>
<reference evidence="3" key="1">
    <citation type="submission" date="2022-10" db="EMBL/GenBank/DDBJ databases">
        <title>Genome assembly of Pristionchus species.</title>
        <authorList>
            <person name="Yoshida K."/>
            <person name="Sommer R.J."/>
        </authorList>
    </citation>
    <scope>NUCLEOTIDE SEQUENCE [LARGE SCALE GENOMIC DNA]</scope>
    <source>
        <strain evidence="3">RS5460</strain>
    </source>
</reference>
<dbReference type="PANTHER" id="PTHR46705">
    <property type="entry name" value="PROTEIN CBG09805"/>
    <property type="match status" value="1"/>
</dbReference>
<sequence length="86" mass="9287">LTGMFLGTDPCPQKNGRAMLECAAQKGDHTPCCMERGVHTTAAKNKCLGFCVMTPGSSFMVDISMLPCWAVLNDIKACFKDAILDE</sequence>
<feature type="domain" description="Domain of unknown function DB" evidence="1">
    <location>
        <begin position="7"/>
        <end position="79"/>
    </location>
</feature>
<keyword evidence="3" id="KW-1185">Reference proteome</keyword>
<evidence type="ECO:0000313" key="3">
    <source>
        <dbReference type="Proteomes" id="UP001328107"/>
    </source>
</evidence>
<accession>A0AAN5CSG5</accession>
<protein>
    <recommendedName>
        <fullName evidence="1">Domain of unknown function DB domain-containing protein</fullName>
    </recommendedName>
</protein>
<dbReference type="Pfam" id="PF01682">
    <property type="entry name" value="DB"/>
    <property type="match status" value="1"/>
</dbReference>
<comment type="caution">
    <text evidence="2">The sequence shown here is derived from an EMBL/GenBank/DDBJ whole genome shotgun (WGS) entry which is preliminary data.</text>
</comment>
<dbReference type="EMBL" id="BTRK01000004">
    <property type="protein sequence ID" value="GMR49772.1"/>
    <property type="molecule type" value="Genomic_DNA"/>
</dbReference>
<evidence type="ECO:0000259" key="1">
    <source>
        <dbReference type="Pfam" id="PF01682"/>
    </source>
</evidence>
<evidence type="ECO:0000313" key="2">
    <source>
        <dbReference type="EMBL" id="GMR49772.1"/>
    </source>
</evidence>
<name>A0AAN5CSG5_9BILA</name>
<dbReference type="PANTHER" id="PTHR46705:SF2">
    <property type="entry name" value="DOMAIN OF UNKNOWN FUNCTION DB DOMAIN-CONTAINING PROTEIN"/>
    <property type="match status" value="1"/>
</dbReference>
<gene>
    <name evidence="2" type="ORF">PMAYCL1PPCAC_19967</name>
</gene>
<dbReference type="InterPro" id="IPR002602">
    <property type="entry name" value="DB"/>
</dbReference>
<dbReference type="AlphaFoldDB" id="A0AAN5CSG5"/>
<proteinExistence type="predicted"/>